<sequence>MIYRITVINGRKYATAVKSREEFLALRDSSENLANLAKTRQGDDAAKRNLVQFAYNLGHVDGLIAGCKSIGSYFFHDIDCYDMSDGGSKMADVILSKKDEIGLMMLERSASGGWHLVCKRVPGTTILENQVRVACILKVADMDNNAHDLPRVVFGTSGSAEDLIYLDNELFLESMSAEECEAEYARLKERERNGEEQLPPSAKKANKHYKPWEEDLAARAPLACYRRDARTDNRTNRTDSAAENPADKKSYARLCRLARPRIVMGLYGCTLQ</sequence>
<proteinExistence type="predicted"/>
<gene>
    <name evidence="1" type="ORF">E7102_12865</name>
</gene>
<reference evidence="1" key="1">
    <citation type="submission" date="2019-04" db="EMBL/GenBank/DDBJ databases">
        <title>Evolution of Biomass-Degrading Anaerobic Consortia Revealed by Metagenomics.</title>
        <authorList>
            <person name="Peng X."/>
        </authorList>
    </citation>
    <scope>NUCLEOTIDE SEQUENCE</scope>
    <source>
        <strain evidence="1">SIG141</strain>
    </source>
</reference>
<comment type="caution">
    <text evidence="1">The sequence shown here is derived from an EMBL/GenBank/DDBJ whole genome shotgun (WGS) entry which is preliminary data.</text>
</comment>
<dbReference type="EMBL" id="SUYD01000020">
    <property type="protein sequence ID" value="MBE6267333.1"/>
    <property type="molecule type" value="Genomic_DNA"/>
</dbReference>
<protein>
    <submittedName>
        <fullName evidence="1">Uncharacterized protein</fullName>
    </submittedName>
</protein>
<dbReference type="Proteomes" id="UP000763088">
    <property type="component" value="Unassembled WGS sequence"/>
</dbReference>
<name>A0A928GJQ9_XYLRU</name>
<dbReference type="AlphaFoldDB" id="A0A928GJQ9"/>
<evidence type="ECO:0000313" key="2">
    <source>
        <dbReference type="Proteomes" id="UP000763088"/>
    </source>
</evidence>
<accession>A0A928GJQ9</accession>
<organism evidence="1 2">
    <name type="scientific">Xylanibacter ruminicola</name>
    <name type="common">Prevotella ruminicola</name>
    <dbReference type="NCBI Taxonomy" id="839"/>
    <lineage>
        <taxon>Bacteria</taxon>
        <taxon>Pseudomonadati</taxon>
        <taxon>Bacteroidota</taxon>
        <taxon>Bacteroidia</taxon>
        <taxon>Bacteroidales</taxon>
        <taxon>Prevotellaceae</taxon>
        <taxon>Xylanibacter</taxon>
    </lineage>
</organism>
<evidence type="ECO:0000313" key="1">
    <source>
        <dbReference type="EMBL" id="MBE6267333.1"/>
    </source>
</evidence>